<accession>A0ABD2QHL4</accession>
<comment type="caution">
    <text evidence="1">The sequence shown here is derived from an EMBL/GenBank/DDBJ whole genome shotgun (WGS) entry which is preliminary data.</text>
</comment>
<proteinExistence type="predicted"/>
<keyword evidence="2" id="KW-1185">Reference proteome</keyword>
<reference evidence="1 2" key="1">
    <citation type="submission" date="2024-11" db="EMBL/GenBank/DDBJ databases">
        <title>Adaptive evolution of stress response genes in parasites aligns with host niche diversity.</title>
        <authorList>
            <person name="Hahn C."/>
            <person name="Resl P."/>
        </authorList>
    </citation>
    <scope>NUCLEOTIDE SEQUENCE [LARGE SCALE GENOMIC DNA]</scope>
    <source>
        <strain evidence="1">EGGRZ-B1_66</strain>
        <tissue evidence="1">Body</tissue>
    </source>
</reference>
<evidence type="ECO:0008006" key="3">
    <source>
        <dbReference type="Google" id="ProtNLM"/>
    </source>
</evidence>
<evidence type="ECO:0000313" key="2">
    <source>
        <dbReference type="Proteomes" id="UP001626550"/>
    </source>
</evidence>
<dbReference type="EMBL" id="JBJKFK010000179">
    <property type="protein sequence ID" value="KAL3319014.1"/>
    <property type="molecule type" value="Genomic_DNA"/>
</dbReference>
<evidence type="ECO:0000313" key="1">
    <source>
        <dbReference type="EMBL" id="KAL3319014.1"/>
    </source>
</evidence>
<protein>
    <recommendedName>
        <fullName evidence="3">WAP domain-containing protein</fullName>
    </recommendedName>
</protein>
<dbReference type="AlphaFoldDB" id="A0ABD2QHL4"/>
<gene>
    <name evidence="1" type="ORF">Ciccas_002314</name>
</gene>
<organism evidence="1 2">
    <name type="scientific">Cichlidogyrus casuarinus</name>
    <dbReference type="NCBI Taxonomy" id="1844966"/>
    <lineage>
        <taxon>Eukaryota</taxon>
        <taxon>Metazoa</taxon>
        <taxon>Spiralia</taxon>
        <taxon>Lophotrochozoa</taxon>
        <taxon>Platyhelminthes</taxon>
        <taxon>Monogenea</taxon>
        <taxon>Monopisthocotylea</taxon>
        <taxon>Dactylogyridea</taxon>
        <taxon>Ancyrocephalidae</taxon>
        <taxon>Cichlidogyrus</taxon>
    </lineage>
</organism>
<sequence length="139" mass="16278">MCVIEKKQLTGECRPRTCRRVDEECNDFSHCCSRNCNRKKKRCESNRKRPKPKIHFDKDGHLIYPSQDIATCKYFGSVCFYSEDGLDNCCNSLTCVKQYWMPYGTCEMLQCRKNGDVCNDDTHCCSNRCKQKTKRCKAK</sequence>
<dbReference type="Proteomes" id="UP001626550">
    <property type="component" value="Unassembled WGS sequence"/>
</dbReference>
<name>A0ABD2QHL4_9PLAT</name>